<dbReference type="EMBL" id="JAACJN010000513">
    <property type="protein sequence ID" value="KAF5341315.1"/>
    <property type="molecule type" value="Genomic_DNA"/>
</dbReference>
<name>A0A8H5CGG5_9AGAR</name>
<proteinExistence type="predicted"/>
<comment type="caution">
    <text evidence="1">The sequence shown here is derived from an EMBL/GenBank/DDBJ whole genome shotgun (WGS) entry which is preliminary data.</text>
</comment>
<evidence type="ECO:0000313" key="2">
    <source>
        <dbReference type="Proteomes" id="UP000518752"/>
    </source>
</evidence>
<gene>
    <name evidence="1" type="ORF">D9757_014628</name>
</gene>
<organism evidence="1 2">
    <name type="scientific">Collybiopsis confluens</name>
    <dbReference type="NCBI Taxonomy" id="2823264"/>
    <lineage>
        <taxon>Eukaryota</taxon>
        <taxon>Fungi</taxon>
        <taxon>Dikarya</taxon>
        <taxon>Basidiomycota</taxon>
        <taxon>Agaricomycotina</taxon>
        <taxon>Agaricomycetes</taxon>
        <taxon>Agaricomycetidae</taxon>
        <taxon>Agaricales</taxon>
        <taxon>Marasmiineae</taxon>
        <taxon>Omphalotaceae</taxon>
        <taxon>Collybiopsis</taxon>
    </lineage>
</organism>
<dbReference type="Proteomes" id="UP000518752">
    <property type="component" value="Unassembled WGS sequence"/>
</dbReference>
<reference evidence="1 2" key="1">
    <citation type="journal article" date="2020" name="ISME J.">
        <title>Uncovering the hidden diversity of litter-decomposition mechanisms in mushroom-forming fungi.</title>
        <authorList>
            <person name="Floudas D."/>
            <person name="Bentzer J."/>
            <person name="Ahren D."/>
            <person name="Johansson T."/>
            <person name="Persson P."/>
            <person name="Tunlid A."/>
        </authorList>
    </citation>
    <scope>NUCLEOTIDE SEQUENCE [LARGE SCALE GENOMIC DNA]</scope>
    <source>
        <strain evidence="1 2">CBS 406.79</strain>
    </source>
</reference>
<keyword evidence="2" id="KW-1185">Reference proteome</keyword>
<evidence type="ECO:0000313" key="1">
    <source>
        <dbReference type="EMBL" id="KAF5341315.1"/>
    </source>
</evidence>
<protein>
    <submittedName>
        <fullName evidence="1">Uncharacterized protein</fullName>
    </submittedName>
</protein>
<sequence length="138" mass="15891">MEENEMLPKRFFAAPFGPEFKSHYNWGTDWDFLTILSWTNAGQFLRLVPLFASARTGPRSSQFRPALAICIKYKTDEHRGPPKWVVVSIGQTMNPTAYLHSLNEMETLFDFYFSESYRDHLDLCCHHQTGTDGHPMGG</sequence>
<accession>A0A8H5CGG5</accession>
<dbReference type="AlphaFoldDB" id="A0A8H5CGG5"/>